<keyword evidence="3" id="KW-0378">Hydrolase</keyword>
<evidence type="ECO:0000313" key="9">
    <source>
        <dbReference type="EMBL" id="GLB38538.1"/>
    </source>
</evidence>
<dbReference type="InterPro" id="IPR056474">
    <property type="entry name" value="SEN1_barrel"/>
</dbReference>
<dbReference type="SMART" id="SM00382">
    <property type="entry name" value="AAA"/>
    <property type="match status" value="1"/>
</dbReference>
<dbReference type="InterPro" id="IPR027417">
    <property type="entry name" value="P-loop_NTPase"/>
</dbReference>
<evidence type="ECO:0000256" key="7">
    <source>
        <dbReference type="SAM" id="MobiDB-lite"/>
    </source>
</evidence>
<feature type="region of interest" description="Disordered" evidence="7">
    <location>
        <begin position="904"/>
        <end position="1024"/>
    </location>
</feature>
<dbReference type="InterPro" id="IPR047187">
    <property type="entry name" value="SF1_C_Upf1"/>
</dbReference>
<reference evidence="9" key="1">
    <citation type="submission" date="2022-07" db="EMBL/GenBank/DDBJ databases">
        <title>The genome of Lyophyllum shimeji provides insight into the initial evolution of ectomycorrhizal fungal genome.</title>
        <authorList>
            <person name="Kobayashi Y."/>
            <person name="Shibata T."/>
            <person name="Hirakawa H."/>
            <person name="Shigenobu S."/>
            <person name="Nishiyama T."/>
            <person name="Yamada A."/>
            <person name="Hasebe M."/>
            <person name="Kawaguchi M."/>
        </authorList>
    </citation>
    <scope>NUCLEOTIDE SEQUENCE</scope>
    <source>
        <strain evidence="9">AT787</strain>
    </source>
</reference>
<dbReference type="Pfam" id="PF12726">
    <property type="entry name" value="SEN1_N"/>
    <property type="match status" value="1"/>
</dbReference>
<dbReference type="GO" id="GO:0006369">
    <property type="term" value="P:termination of RNA polymerase II transcription"/>
    <property type="evidence" value="ECO:0007669"/>
    <property type="project" value="TreeGrafter"/>
</dbReference>
<dbReference type="GO" id="GO:0016604">
    <property type="term" value="C:nuclear body"/>
    <property type="evidence" value="ECO:0007669"/>
    <property type="project" value="TreeGrafter"/>
</dbReference>
<feature type="compositionally biased region" description="Low complexity" evidence="7">
    <location>
        <begin position="904"/>
        <end position="917"/>
    </location>
</feature>
<dbReference type="GO" id="GO:0016787">
    <property type="term" value="F:hydrolase activity"/>
    <property type="evidence" value="ECO:0007669"/>
    <property type="project" value="UniProtKB-KW"/>
</dbReference>
<dbReference type="InterPro" id="IPR041679">
    <property type="entry name" value="DNA2/NAM7-like_C"/>
</dbReference>
<dbReference type="Proteomes" id="UP001063166">
    <property type="component" value="Unassembled WGS sequence"/>
</dbReference>
<proteinExistence type="inferred from homology"/>
<keyword evidence="4" id="KW-0347">Helicase</keyword>
<feature type="region of interest" description="Disordered" evidence="7">
    <location>
        <begin position="1806"/>
        <end position="1957"/>
    </location>
</feature>
<organism evidence="9 10">
    <name type="scientific">Lyophyllum shimeji</name>
    <name type="common">Hon-shimeji</name>
    <name type="synonym">Tricholoma shimeji</name>
    <dbReference type="NCBI Taxonomy" id="47721"/>
    <lineage>
        <taxon>Eukaryota</taxon>
        <taxon>Fungi</taxon>
        <taxon>Dikarya</taxon>
        <taxon>Basidiomycota</taxon>
        <taxon>Agaricomycotina</taxon>
        <taxon>Agaricomycetes</taxon>
        <taxon>Agaricomycetidae</taxon>
        <taxon>Agaricales</taxon>
        <taxon>Tricholomatineae</taxon>
        <taxon>Lyophyllaceae</taxon>
        <taxon>Lyophyllum</taxon>
    </lineage>
</organism>
<keyword evidence="5" id="KW-0067">ATP-binding</keyword>
<evidence type="ECO:0000256" key="3">
    <source>
        <dbReference type="ARBA" id="ARBA00022801"/>
    </source>
</evidence>
<comment type="caution">
    <text evidence="9">The sequence shown here is derived from an EMBL/GenBank/DDBJ whole genome shotgun (WGS) entry which is preliminary data.</text>
</comment>
<dbReference type="EMBL" id="BRPK01000005">
    <property type="protein sequence ID" value="GLB38538.1"/>
    <property type="molecule type" value="Genomic_DNA"/>
</dbReference>
<evidence type="ECO:0000256" key="5">
    <source>
        <dbReference type="ARBA" id="ARBA00022840"/>
    </source>
</evidence>
<dbReference type="InterPro" id="IPR045055">
    <property type="entry name" value="DNA2/NAM7-like"/>
</dbReference>
<dbReference type="FunFam" id="3.40.50.300:FF:000326">
    <property type="entry name" value="P-loop containing nucleoside triphosphate hydrolase"/>
    <property type="match status" value="1"/>
</dbReference>
<dbReference type="InterPro" id="IPR024481">
    <property type="entry name" value="Helicase_Sen1_N"/>
</dbReference>
<evidence type="ECO:0000313" key="10">
    <source>
        <dbReference type="Proteomes" id="UP001063166"/>
    </source>
</evidence>
<dbReference type="GO" id="GO:0001147">
    <property type="term" value="F:transcription termination site sequence-specific DNA binding"/>
    <property type="evidence" value="ECO:0007669"/>
    <property type="project" value="TreeGrafter"/>
</dbReference>
<dbReference type="CDD" id="cd18808">
    <property type="entry name" value="SF1_C_Upf1"/>
    <property type="match status" value="1"/>
</dbReference>
<dbReference type="OrthoDB" id="6513042at2759"/>
<dbReference type="InterPro" id="IPR003593">
    <property type="entry name" value="AAA+_ATPase"/>
</dbReference>
<dbReference type="PANTHER" id="PTHR10887">
    <property type="entry name" value="DNA2/NAM7 HELICASE FAMILY"/>
    <property type="match status" value="1"/>
</dbReference>
<evidence type="ECO:0000256" key="2">
    <source>
        <dbReference type="ARBA" id="ARBA00022741"/>
    </source>
</evidence>
<dbReference type="PANTHER" id="PTHR10887:SF495">
    <property type="entry name" value="HELICASE SENATAXIN ISOFORM X1-RELATED"/>
    <property type="match status" value="1"/>
</dbReference>
<accession>A0A9P3PN78</accession>
<feature type="compositionally biased region" description="Basic and acidic residues" evidence="7">
    <location>
        <begin position="956"/>
        <end position="965"/>
    </location>
</feature>
<protein>
    <submittedName>
        <fullName evidence="9">SEN1 N terminal</fullName>
    </submittedName>
</protein>
<evidence type="ECO:0000256" key="4">
    <source>
        <dbReference type="ARBA" id="ARBA00022806"/>
    </source>
</evidence>
<comment type="similarity">
    <text evidence="1">Belongs to the DNA2/NAM7 helicase family.</text>
</comment>
<feature type="domain" description="AAA+ ATPase" evidence="8">
    <location>
        <begin position="1301"/>
        <end position="1534"/>
    </location>
</feature>
<dbReference type="Pfam" id="PF23576">
    <property type="entry name" value="SEN1_barrel"/>
    <property type="match status" value="1"/>
</dbReference>
<dbReference type="CDD" id="cd18042">
    <property type="entry name" value="DEXXQc_SETX"/>
    <property type="match status" value="1"/>
</dbReference>
<dbReference type="GO" id="GO:0005694">
    <property type="term" value="C:chromosome"/>
    <property type="evidence" value="ECO:0007669"/>
    <property type="project" value="UniProtKB-ARBA"/>
</dbReference>
<evidence type="ECO:0000256" key="6">
    <source>
        <dbReference type="SAM" id="Coils"/>
    </source>
</evidence>
<keyword evidence="2" id="KW-0547">Nucleotide-binding</keyword>
<sequence>MASSANVRQLLATLRDVPVDTVNMSTSILKTIYDHLMNVPSGSDNVLHWFCHRAASDTAEAATFLIRMFAYQSVDQWRAKFQSCMSRCVDCVQWLERAKVTSRSTYFGAYPDDVLDAFYQTFETWELDEVLEDLAKACLIGPSAESTQRTLSDAPPAVVYRMVSNWTIFKDPRIMSVIHNRPPTGPISTWPKDPIPPGMLILLLDANADVRRWAEAHISKCSVVPMSNEHFLGAYLDAVEVIGRHLTDPGLNANLPFTFAMDPSDLWSGFRTVLRQIPVDALGSTTRQCSDLRGIVARHLYDTGPHFLHVFQCFLLLLKRMGDKFWVGEGPEFPQVVFDSVKDNKSFSETLQTIEPSMDRPWFLGWFPEFLHTISSLPAYGEVFAKIVDFLCEETQHERFKDARPIIMLTATRLLNSVLRKSQSDDQFPHRQTFNNVLDIHGETILSVAFARSFEAEQWNVARPAARAFMTAVLEADIDEVISTIMRLTKLLAHAQRSDGAVSKADIRTLSIRNSTWRKLYPTIQTNDPTGIAILIALVARTCHIDPLNPKHFSRAFQIPPAEGYQPAEAALKEVNRSLSMVRDGFLAAMTAYADSNTSTAALDLLRQPGVVKNIMKITLSPIEDLQVAAQVFVGLAFDVDARQECLRALLENVPDEALEGIFDFLTTFKEYAPVMPEACNLSKSLVRCFTDILDVLSASPNGLLHSQHFLKPEEDNGPAANLMKLWKLMTRSLTVIFKRTPLWAPFFDNQEMVVWMRDALIFGRDMLGIWRLMEHAANSREPTAIRDSGKLTPIGKQMANGLQEVLYELTRWLRLTDEELLHQSFSLLTSLLRCFRDAGLTPEEETTKRLRKFIESVRKKGVDATQLTSRLDPTRLLTLEAALDDFEDVVEIVPPPRAVEPAKVKAPPVKAKAAAPTEQRFIMSSSTSSTKSKSKPIPRVSARSSSTTLKSQYFTDRDQQRLDADVSLPTFRKPSTTPAPAKPLVGPSARVSTAGPKFEGHAAPPQPESSSESESESEEEGPAGGLARLAMLQRSPKIKKPAGRRQIMTLDIPIQKSAMQERLARRDETRNAAMRLNPDISDLHKALLSWDYEHTGPHPPGAKMEYYKVPGNFKTFEDYRRILEPLLLLDLWAQIVQSKEEDQDSLDIKVTSRQFSDHWLDLEVSFTGSVKKDWYLSDTDLVLLRHAGTQKCIMAKTMSFKTTPHGPQQGTQASLRCYAKNDPGLQMNSVWQLKKIMNLTTVQREYASLVSVPYYDLFKSIMQPHLPRPPDVKERDLRETMTTYRVNEPQAKAMLSTLRSEGFVLIQGPPGTGKTTTICSLIAASLSSSKPTVINGGRGGPATTPPAKILLCAPSNAAVDEIAARLHVGDHGPKKAGSIKVVRIGAKHTMNANVQEICLDNLVEAKIAQDEAKSGKPADSSMEVLTLQHEIESLKQTKLQKEQEKENTHDNAARKQALIDEISQLRARQTGLVRELNRRRDQNKSKMRDLDAKRRTFKSEVLQEADVICSTLSGSALELLGRFEFEMVIIDEAAQCVELSSLIPLKYRSKRCVMVGDPQQLPPTVISQEACRFNYNESLFVRLQRHQPDTVHLLSIQYRMHPEISRLPSRVFYQGRLLDGPGMDVKTKQPWHSHPKFGTYRFYNVFQGLEETGGRASLRNMAECRVAVALYARLVQEFSSIDFNYRVGVVSMYRAQIVELRRQFEQRFGSQILDTVDFNTVDGFQGQEKDIIILSCVRSGPGLQSIGFLSDYRRMNVALTRARSSLFILGNAPTLERSDNTWRDIVLDARTRSFMLNTEPSFFTTPTSKASVLPPPTPAKASKVVPPAPIPTDLVTPRKFKSASEVAGPSKHAKLKPNPDQPSVVPLTHSNDTLRPSNPKGPADTSPPLVPPAASLKRPAESAELPLRPPEQEGNRPRLPPVKRPKQTSIFIPKSHKKRPPDEGAGAPPNNKRRLQ</sequence>
<evidence type="ECO:0000259" key="8">
    <source>
        <dbReference type="SMART" id="SM00382"/>
    </source>
</evidence>
<dbReference type="Pfam" id="PF13086">
    <property type="entry name" value="AAA_11"/>
    <property type="match status" value="1"/>
</dbReference>
<feature type="compositionally biased region" description="Polar residues" evidence="7">
    <location>
        <begin position="943"/>
        <end position="955"/>
    </location>
</feature>
<dbReference type="InterPro" id="IPR041677">
    <property type="entry name" value="DNA2/NAM7_AAA_11"/>
</dbReference>
<gene>
    <name evidence="9" type="ORF">LshimejAT787_0504030</name>
</gene>
<feature type="coiled-coil region" evidence="6">
    <location>
        <begin position="1425"/>
        <end position="1494"/>
    </location>
</feature>
<keyword evidence="10" id="KW-1185">Reference proteome</keyword>
<feature type="compositionally biased region" description="Acidic residues" evidence="7">
    <location>
        <begin position="1012"/>
        <end position="1022"/>
    </location>
</feature>
<dbReference type="GO" id="GO:0005524">
    <property type="term" value="F:ATP binding"/>
    <property type="evidence" value="ECO:0007669"/>
    <property type="project" value="UniProtKB-KW"/>
</dbReference>
<evidence type="ECO:0000256" key="1">
    <source>
        <dbReference type="ARBA" id="ARBA00007913"/>
    </source>
</evidence>
<dbReference type="GO" id="GO:0004386">
    <property type="term" value="F:helicase activity"/>
    <property type="evidence" value="ECO:0007669"/>
    <property type="project" value="UniProtKB-KW"/>
</dbReference>
<dbReference type="Pfam" id="PF13087">
    <property type="entry name" value="AAA_12"/>
    <property type="match status" value="1"/>
</dbReference>
<dbReference type="Gene3D" id="3.40.50.300">
    <property type="entry name" value="P-loop containing nucleotide triphosphate hydrolases"/>
    <property type="match status" value="2"/>
</dbReference>
<dbReference type="SUPFAM" id="SSF52540">
    <property type="entry name" value="P-loop containing nucleoside triphosphate hydrolases"/>
    <property type="match status" value="1"/>
</dbReference>
<keyword evidence="6" id="KW-0175">Coiled coil</keyword>
<name>A0A9P3PN78_LYOSH</name>